<proteinExistence type="predicted"/>
<dbReference type="PANTHER" id="PTHR16234">
    <property type="entry name" value="SIMILAR TO HYPOTHETICAL PROTEIN FLJ20508"/>
    <property type="match status" value="1"/>
</dbReference>
<evidence type="ECO:0000313" key="2">
    <source>
        <dbReference type="Ensembl" id="ENSUMAP00000000160"/>
    </source>
</evidence>
<sequence length="350" mass="38968">MRSRRLRRVPQHPITRKLRGQAARAHVGLQHPEGTAVDDIGSRLGSRAGACAERPRALAGGPGWSSEFDGVSFRFSGWFRESDRQFPGQETRFRLWKHGFGDSASARGIRSLKPETARAAGEPPPSAGQETLPEVGDQGPASGAPLKMTQDQPLLAVQEALRKCFPVVEEQQGLWQSSLRDCQPLLASLSNLAEQLQAAQNLRFEDVPPLRAFPDLKERLRRKQLAAGDTVLDKLGERLAALLQVRDTVSRHVEQVLEVYDQRAGSIGVDAVLQASAVSPSVADMLEWLQDIERHYRDSYLKRKYLLSSIQWGDLANIQALPKAWDQISEDEHQSLVQDTLLNVSFFLEE</sequence>
<evidence type="ECO:0000256" key="1">
    <source>
        <dbReference type="SAM" id="MobiDB-lite"/>
    </source>
</evidence>
<reference evidence="2" key="1">
    <citation type="submission" date="2019-03" db="UniProtKB">
        <authorList>
            <consortium name="Ensembl"/>
        </authorList>
    </citation>
    <scope>IDENTIFICATION</scope>
</reference>
<dbReference type="AlphaFoldDB" id="A0A452SXP0"/>
<dbReference type="GeneTree" id="ENSGT00390000008551"/>
<dbReference type="Pfam" id="PF15011">
    <property type="entry name" value="CA109-like"/>
    <property type="match status" value="1"/>
</dbReference>
<dbReference type="GO" id="GO:0005634">
    <property type="term" value="C:nucleus"/>
    <property type="evidence" value="ECO:0007669"/>
    <property type="project" value="TreeGrafter"/>
</dbReference>
<accession>A0A452SXP0</accession>
<dbReference type="PANTHER" id="PTHR16234:SF5">
    <property type="entry name" value="AFG2-INTERACTING RIBOSOME MATURATION FACTOR"/>
    <property type="match status" value="1"/>
</dbReference>
<dbReference type="GO" id="GO:0005737">
    <property type="term" value="C:cytoplasm"/>
    <property type="evidence" value="ECO:0007669"/>
    <property type="project" value="TreeGrafter"/>
</dbReference>
<dbReference type="InterPro" id="IPR029159">
    <property type="entry name" value="CA109-like"/>
</dbReference>
<gene>
    <name evidence="2" type="primary">C1orf109</name>
</gene>
<feature type="region of interest" description="Disordered" evidence="1">
    <location>
        <begin position="113"/>
        <end position="147"/>
    </location>
</feature>
<protein>
    <submittedName>
        <fullName evidence="2">Uncharacterized protein</fullName>
    </submittedName>
</protein>
<organism evidence="2">
    <name type="scientific">Ursus maritimus</name>
    <name type="common">Polar bear</name>
    <name type="synonym">Thalarctos maritimus</name>
    <dbReference type="NCBI Taxonomy" id="29073"/>
    <lineage>
        <taxon>Eukaryota</taxon>
        <taxon>Metazoa</taxon>
        <taxon>Chordata</taxon>
        <taxon>Craniata</taxon>
        <taxon>Vertebrata</taxon>
        <taxon>Euteleostomi</taxon>
        <taxon>Mammalia</taxon>
        <taxon>Eutheria</taxon>
        <taxon>Laurasiatheria</taxon>
        <taxon>Carnivora</taxon>
        <taxon>Caniformia</taxon>
        <taxon>Ursidae</taxon>
        <taxon>Ursus</taxon>
    </lineage>
</organism>
<dbReference type="Ensembl" id="ENSUMAT00000000304.1">
    <property type="protein sequence ID" value="ENSUMAP00000000160.1"/>
    <property type="gene ID" value="ENSUMAG00000000310.1"/>
</dbReference>
<name>A0A452SXP0_URSMA</name>